<dbReference type="EMBL" id="JANPWB010000012">
    <property type="protein sequence ID" value="KAJ1117430.1"/>
    <property type="molecule type" value="Genomic_DNA"/>
</dbReference>
<comment type="caution">
    <text evidence="1">The sequence shown here is derived from an EMBL/GenBank/DDBJ whole genome shotgun (WGS) entry which is preliminary data.</text>
</comment>
<name>A0AAV7NR56_PLEWA</name>
<proteinExistence type="predicted"/>
<evidence type="ECO:0000313" key="2">
    <source>
        <dbReference type="Proteomes" id="UP001066276"/>
    </source>
</evidence>
<gene>
    <name evidence="1" type="ORF">NDU88_005630</name>
</gene>
<organism evidence="1 2">
    <name type="scientific">Pleurodeles waltl</name>
    <name type="common">Iberian ribbed newt</name>
    <dbReference type="NCBI Taxonomy" id="8319"/>
    <lineage>
        <taxon>Eukaryota</taxon>
        <taxon>Metazoa</taxon>
        <taxon>Chordata</taxon>
        <taxon>Craniata</taxon>
        <taxon>Vertebrata</taxon>
        <taxon>Euteleostomi</taxon>
        <taxon>Amphibia</taxon>
        <taxon>Batrachia</taxon>
        <taxon>Caudata</taxon>
        <taxon>Salamandroidea</taxon>
        <taxon>Salamandridae</taxon>
        <taxon>Pleurodelinae</taxon>
        <taxon>Pleurodeles</taxon>
    </lineage>
</organism>
<reference evidence="1" key="1">
    <citation type="journal article" date="2022" name="bioRxiv">
        <title>Sequencing and chromosome-scale assembly of the giantPleurodeles waltlgenome.</title>
        <authorList>
            <person name="Brown T."/>
            <person name="Elewa A."/>
            <person name="Iarovenko S."/>
            <person name="Subramanian E."/>
            <person name="Araus A.J."/>
            <person name="Petzold A."/>
            <person name="Susuki M."/>
            <person name="Suzuki K.-i.T."/>
            <person name="Hayashi T."/>
            <person name="Toyoda A."/>
            <person name="Oliveira C."/>
            <person name="Osipova E."/>
            <person name="Leigh N.D."/>
            <person name="Simon A."/>
            <person name="Yun M.H."/>
        </authorList>
    </citation>
    <scope>NUCLEOTIDE SEQUENCE</scope>
    <source>
        <strain evidence="1">20211129_DDA</strain>
        <tissue evidence="1">Liver</tissue>
    </source>
</reference>
<protein>
    <submittedName>
        <fullName evidence="1">Uncharacterized protein</fullName>
    </submittedName>
</protein>
<accession>A0AAV7NR56</accession>
<sequence>MRCVLHADVITVIQAMSLPEKCRFFINYILPIAPQRSKVNAWGARCARLRLSFQTRAGTASDSESEQLTLLSRTSRLAVTLDLARPLSNKYILLPNLLSDGWARFN</sequence>
<keyword evidence="2" id="KW-1185">Reference proteome</keyword>
<dbReference type="Proteomes" id="UP001066276">
    <property type="component" value="Chromosome 8"/>
</dbReference>
<evidence type="ECO:0000313" key="1">
    <source>
        <dbReference type="EMBL" id="KAJ1117430.1"/>
    </source>
</evidence>
<dbReference type="AlphaFoldDB" id="A0AAV7NR56"/>